<evidence type="ECO:0000256" key="1">
    <source>
        <dbReference type="SAM" id="Phobius"/>
    </source>
</evidence>
<dbReference type="EMBL" id="DF143335">
    <property type="protein sequence ID" value="GAA52683.1"/>
    <property type="molecule type" value="Genomic_DNA"/>
</dbReference>
<keyword evidence="3" id="KW-1185">Reference proteome</keyword>
<dbReference type="Proteomes" id="UP000008909">
    <property type="component" value="Unassembled WGS sequence"/>
</dbReference>
<keyword evidence="1" id="KW-1133">Transmembrane helix</keyword>
<protein>
    <submittedName>
        <fullName evidence="2">Uncharacterized protein</fullName>
    </submittedName>
</protein>
<keyword evidence="1" id="KW-0812">Transmembrane</keyword>
<feature type="transmembrane region" description="Helical" evidence="1">
    <location>
        <begin position="187"/>
        <end position="205"/>
    </location>
</feature>
<name>G7YIA0_CLOSI</name>
<sequence>MNFVMIVIFNKDKELYITSRYFRIESIQLLNKEANAVVNQSSLLPSFANRSKDSWTITNGQNCEQAEKTIFRIQRSKSGRKTLIRYISFTSILNGPKSTPPSPHIGAVRFISIVGLKAQAFFGDKHTNNYSSKLTQIILDKPSVSSRKVLVKQSVLQFSSHTGTTNPESQKTETGWPLIFDQVRQMCLTYAIGVVVPFLFGTSAFRDSHPGKMCLTYAIGVVVPFLFGTSAFRDSHPGKAKMHIEGALYGAAMIAAARIARIGFTWTSYPYSALYQVDTENSEGARMTVMNIELRRLHQEPDAIVCLENTGKSNSAVIQRPQRLSFTIMSVNDQQSVLL</sequence>
<accession>G7YIA0</accession>
<evidence type="ECO:0000313" key="3">
    <source>
        <dbReference type="Proteomes" id="UP000008909"/>
    </source>
</evidence>
<reference key="2">
    <citation type="submission" date="2011-10" db="EMBL/GenBank/DDBJ databases">
        <title>The genome and transcriptome sequence of Clonorchis sinensis provide insights into the carcinogenic liver fluke.</title>
        <authorList>
            <person name="Wang X."/>
            <person name="Huang Y."/>
            <person name="Chen W."/>
            <person name="Liu H."/>
            <person name="Guo L."/>
            <person name="Chen Y."/>
            <person name="Luo F."/>
            <person name="Zhou W."/>
            <person name="Sun J."/>
            <person name="Mao Q."/>
            <person name="Liang P."/>
            <person name="Zhou C."/>
            <person name="Tian Y."/>
            <person name="Men J."/>
            <person name="Lv X."/>
            <person name="Huang L."/>
            <person name="Zhou J."/>
            <person name="Hu Y."/>
            <person name="Li R."/>
            <person name="Zhang F."/>
            <person name="Lei H."/>
            <person name="Li X."/>
            <person name="Hu X."/>
            <person name="Liang C."/>
            <person name="Xu J."/>
            <person name="Wu Z."/>
            <person name="Yu X."/>
        </authorList>
    </citation>
    <scope>NUCLEOTIDE SEQUENCE</scope>
    <source>
        <strain>Henan</strain>
    </source>
</reference>
<feature type="transmembrane region" description="Helical" evidence="1">
    <location>
        <begin position="217"/>
        <end position="233"/>
    </location>
</feature>
<reference evidence="2" key="1">
    <citation type="journal article" date="2011" name="Genome Biol.">
        <title>The draft genome of the carcinogenic human liver fluke Clonorchis sinensis.</title>
        <authorList>
            <person name="Wang X."/>
            <person name="Chen W."/>
            <person name="Huang Y."/>
            <person name="Sun J."/>
            <person name="Men J."/>
            <person name="Liu H."/>
            <person name="Luo F."/>
            <person name="Guo L."/>
            <person name="Lv X."/>
            <person name="Deng C."/>
            <person name="Zhou C."/>
            <person name="Fan Y."/>
            <person name="Li X."/>
            <person name="Huang L."/>
            <person name="Hu Y."/>
            <person name="Liang C."/>
            <person name="Hu X."/>
            <person name="Xu J."/>
            <person name="Yu X."/>
        </authorList>
    </citation>
    <scope>NUCLEOTIDE SEQUENCE [LARGE SCALE GENOMIC DNA]</scope>
    <source>
        <strain evidence="2">Henan</strain>
    </source>
</reference>
<proteinExistence type="predicted"/>
<dbReference type="AlphaFoldDB" id="G7YIA0"/>
<keyword evidence="1" id="KW-0472">Membrane</keyword>
<organism evidence="2 3">
    <name type="scientific">Clonorchis sinensis</name>
    <name type="common">Chinese liver fluke</name>
    <dbReference type="NCBI Taxonomy" id="79923"/>
    <lineage>
        <taxon>Eukaryota</taxon>
        <taxon>Metazoa</taxon>
        <taxon>Spiralia</taxon>
        <taxon>Lophotrochozoa</taxon>
        <taxon>Platyhelminthes</taxon>
        <taxon>Trematoda</taxon>
        <taxon>Digenea</taxon>
        <taxon>Opisthorchiida</taxon>
        <taxon>Opisthorchiata</taxon>
        <taxon>Opisthorchiidae</taxon>
        <taxon>Clonorchis</taxon>
    </lineage>
</organism>
<evidence type="ECO:0000313" key="2">
    <source>
        <dbReference type="EMBL" id="GAA52683.1"/>
    </source>
</evidence>
<gene>
    <name evidence="2" type="ORF">CLF_108623</name>
</gene>